<evidence type="ECO:0000256" key="1">
    <source>
        <dbReference type="ARBA" id="ARBA00023002"/>
    </source>
</evidence>
<evidence type="ECO:0000256" key="3">
    <source>
        <dbReference type="ARBA" id="ARBA00048615"/>
    </source>
</evidence>
<comment type="caution">
    <text evidence="6">The sequence shown here is derived from an EMBL/GenBank/DDBJ whole genome shotgun (WGS) entry which is preliminary data.</text>
</comment>
<name>A0A921IPI6_9ACTN</name>
<dbReference type="Pfam" id="PF01232">
    <property type="entry name" value="Mannitol_dh"/>
    <property type="match status" value="1"/>
</dbReference>
<proteinExistence type="predicted"/>
<dbReference type="InterPro" id="IPR013118">
    <property type="entry name" value="Mannitol_DH_C"/>
</dbReference>
<evidence type="ECO:0000259" key="4">
    <source>
        <dbReference type="Pfam" id="PF01232"/>
    </source>
</evidence>
<dbReference type="InterPro" id="IPR008927">
    <property type="entry name" value="6-PGluconate_DH-like_C_sf"/>
</dbReference>
<dbReference type="EMBL" id="DYVF01000031">
    <property type="protein sequence ID" value="HJG30606.1"/>
    <property type="molecule type" value="Genomic_DNA"/>
</dbReference>
<accession>A0A921IPI6</accession>
<feature type="domain" description="Mannitol dehydrogenase C-terminal" evidence="5">
    <location>
        <begin position="214"/>
        <end position="341"/>
    </location>
</feature>
<dbReference type="InterPro" id="IPR013131">
    <property type="entry name" value="Mannitol_DH_N"/>
</dbReference>
<dbReference type="GO" id="GO:0005829">
    <property type="term" value="C:cytosol"/>
    <property type="evidence" value="ECO:0007669"/>
    <property type="project" value="TreeGrafter"/>
</dbReference>
<organism evidence="6 7">
    <name type="scientific">Collinsella ihumii</name>
    <dbReference type="NCBI Taxonomy" id="1720204"/>
    <lineage>
        <taxon>Bacteria</taxon>
        <taxon>Bacillati</taxon>
        <taxon>Actinomycetota</taxon>
        <taxon>Coriobacteriia</taxon>
        <taxon>Coriobacteriales</taxon>
        <taxon>Coriobacteriaceae</taxon>
        <taxon>Collinsella</taxon>
    </lineage>
</organism>
<dbReference type="Gene3D" id="3.40.50.720">
    <property type="entry name" value="NAD(P)-binding Rossmann-like Domain"/>
    <property type="match status" value="1"/>
</dbReference>
<dbReference type="SUPFAM" id="SSF51735">
    <property type="entry name" value="NAD(P)-binding Rossmann-fold domains"/>
    <property type="match status" value="1"/>
</dbReference>
<feature type="domain" description="Mannitol dehydrogenase N-terminal" evidence="4">
    <location>
        <begin position="5"/>
        <end position="163"/>
    </location>
</feature>
<gene>
    <name evidence="6" type="ORF">K8U80_04320</name>
</gene>
<dbReference type="InterPro" id="IPR013328">
    <property type="entry name" value="6PGD_dom2"/>
</dbReference>
<dbReference type="Pfam" id="PF08125">
    <property type="entry name" value="Mannitol_dh_C"/>
    <property type="match status" value="1"/>
</dbReference>
<sequence length="384" mass="42581">MIKEIAILGAGKIGRGVVGLLFANEGWKLHLYDRYVEGMRQLKAQGYYDARVTDGHAIDETTRIDAFDIVDATDDEDIVELLSDKVDIAACCVYEGAFESISHAMARAIRCRCEAGCERPLNILLCVNALGAPAKVRGYIEAELTVDERAYFDRMVGVCQVMVLAAGIPSEPGANPWQVVVSANPGLEIDADAWVGPRIAVEHVSYVHGAQGHIYRKVYCGNMLHAMSAFMGVHQGLRYICDCYRDPWIRSNITGAFDEAHAAILQEYSFDEEEDAEWVAFIMAKLDADVKDPVDRVMAGTAEKLSRENRFVGPALMCVEHGIVPFYLARGIAYGLLRLAEEQNEALEDDEAVRSFACRTCGLKDSDWLVLDLVVKHARDIRVR</sequence>
<dbReference type="InterPro" id="IPR029752">
    <property type="entry name" value="D-isomer_DH_CS1"/>
</dbReference>
<dbReference type="Proteomes" id="UP000746751">
    <property type="component" value="Unassembled WGS sequence"/>
</dbReference>
<evidence type="ECO:0008006" key="8">
    <source>
        <dbReference type="Google" id="ProtNLM"/>
    </source>
</evidence>
<reference evidence="6" key="1">
    <citation type="journal article" date="2021" name="PeerJ">
        <title>Extensive microbial diversity within the chicken gut microbiome revealed by metagenomics and culture.</title>
        <authorList>
            <person name="Gilroy R."/>
            <person name="Ravi A."/>
            <person name="Getino M."/>
            <person name="Pursley I."/>
            <person name="Horton D.L."/>
            <person name="Alikhan N.F."/>
            <person name="Baker D."/>
            <person name="Gharbi K."/>
            <person name="Hall N."/>
            <person name="Watson M."/>
            <person name="Adriaenssens E.M."/>
            <person name="Foster-Nyarko E."/>
            <person name="Jarju S."/>
            <person name="Secka A."/>
            <person name="Antonio M."/>
            <person name="Oren A."/>
            <person name="Chaudhuri R.R."/>
            <person name="La Ragione R."/>
            <person name="Hildebrand F."/>
            <person name="Pallen M.J."/>
        </authorList>
    </citation>
    <scope>NUCLEOTIDE SEQUENCE</scope>
    <source>
        <strain evidence="6">ChiGjej2B2-7701</strain>
    </source>
</reference>
<dbReference type="GO" id="GO:0019592">
    <property type="term" value="P:mannitol catabolic process"/>
    <property type="evidence" value="ECO:0007669"/>
    <property type="project" value="TreeGrafter"/>
</dbReference>
<dbReference type="InterPro" id="IPR036291">
    <property type="entry name" value="NAD(P)-bd_dom_sf"/>
</dbReference>
<evidence type="ECO:0000259" key="5">
    <source>
        <dbReference type="Pfam" id="PF08125"/>
    </source>
</evidence>
<reference evidence="6" key="2">
    <citation type="submission" date="2021-09" db="EMBL/GenBank/DDBJ databases">
        <authorList>
            <person name="Gilroy R."/>
        </authorList>
    </citation>
    <scope>NUCLEOTIDE SEQUENCE</scope>
    <source>
        <strain evidence="6">ChiGjej2B2-7701</strain>
    </source>
</reference>
<keyword evidence="2" id="KW-0520">NAD</keyword>
<evidence type="ECO:0000313" key="6">
    <source>
        <dbReference type="EMBL" id="HJG30606.1"/>
    </source>
</evidence>
<protein>
    <recommendedName>
        <fullName evidence="8">Mannitol dehydrogenase</fullName>
    </recommendedName>
</protein>
<dbReference type="GO" id="GO:0008926">
    <property type="term" value="F:mannitol-1-phosphate 5-dehydrogenase activity"/>
    <property type="evidence" value="ECO:0007669"/>
    <property type="project" value="UniProtKB-EC"/>
</dbReference>
<dbReference type="SUPFAM" id="SSF48179">
    <property type="entry name" value="6-phosphogluconate dehydrogenase C-terminal domain-like"/>
    <property type="match status" value="1"/>
</dbReference>
<dbReference type="PROSITE" id="PS00065">
    <property type="entry name" value="D_2_HYDROXYACID_DH_1"/>
    <property type="match status" value="1"/>
</dbReference>
<dbReference type="AlphaFoldDB" id="A0A921IPI6"/>
<keyword evidence="1" id="KW-0560">Oxidoreductase</keyword>
<evidence type="ECO:0000313" key="7">
    <source>
        <dbReference type="Proteomes" id="UP000746751"/>
    </source>
</evidence>
<dbReference type="PANTHER" id="PTHR30524:SF0">
    <property type="entry name" value="ALTRONATE OXIDOREDUCTASE-RELATED"/>
    <property type="match status" value="1"/>
</dbReference>
<evidence type="ECO:0000256" key="2">
    <source>
        <dbReference type="ARBA" id="ARBA00023027"/>
    </source>
</evidence>
<comment type="catalytic activity">
    <reaction evidence="3">
        <text>D-mannitol 1-phosphate + NAD(+) = beta-D-fructose 6-phosphate + NADH + H(+)</text>
        <dbReference type="Rhea" id="RHEA:19661"/>
        <dbReference type="ChEBI" id="CHEBI:15378"/>
        <dbReference type="ChEBI" id="CHEBI:57540"/>
        <dbReference type="ChEBI" id="CHEBI:57634"/>
        <dbReference type="ChEBI" id="CHEBI:57945"/>
        <dbReference type="ChEBI" id="CHEBI:61381"/>
        <dbReference type="EC" id="1.1.1.17"/>
    </reaction>
</comment>
<dbReference type="PANTHER" id="PTHR30524">
    <property type="entry name" value="MANNITOL-1-PHOSPHATE 5-DEHYDROGENASE"/>
    <property type="match status" value="1"/>
</dbReference>
<dbReference type="Gene3D" id="1.10.1040.10">
    <property type="entry name" value="N-(1-d-carboxylethyl)-l-norvaline Dehydrogenase, domain 2"/>
    <property type="match status" value="1"/>
</dbReference>